<dbReference type="OMA" id="FMCGACD"/>
<dbReference type="SUPFAM" id="SSF56276">
    <property type="entry name" value="S-adenosylmethionine decarboxylase"/>
    <property type="match status" value="1"/>
</dbReference>
<dbReference type="InterPro" id="IPR042284">
    <property type="entry name" value="AdoMetDC_N"/>
</dbReference>
<dbReference type="PATRIC" id="fig|55802.8.peg.1568"/>
<comment type="pathway">
    <text evidence="1 15">Amine and polyamine biosynthesis; S-adenosylmethioninamine biosynthesis; S-adenosylmethioninamine from S-adenosyl-L-methionine: step 1/1.</text>
</comment>
<feature type="active site" description="Schiff-base intermediate with substrate; via pyruvic acid" evidence="15">
    <location>
        <position position="69"/>
    </location>
</feature>
<evidence type="ECO:0000256" key="14">
    <source>
        <dbReference type="ARBA" id="ARBA00061583"/>
    </source>
</evidence>
<dbReference type="HAMAP" id="MF_00464">
    <property type="entry name" value="AdoMetDC_1"/>
    <property type="match status" value="1"/>
</dbReference>
<accession>A0A0S1XCI3</accession>
<feature type="chain" id="PRO_5023312976" description="S-adenosylmethionine decarboxylase beta chain" evidence="15">
    <location>
        <begin position="1"/>
        <end position="68"/>
    </location>
</feature>
<dbReference type="EC" id="4.1.1.50" evidence="15"/>
<dbReference type="GO" id="GO:0005829">
    <property type="term" value="C:cytosol"/>
    <property type="evidence" value="ECO:0007669"/>
    <property type="project" value="TreeGrafter"/>
</dbReference>
<evidence type="ECO:0000256" key="15">
    <source>
        <dbReference type="HAMAP-Rule" id="MF_00464"/>
    </source>
</evidence>
<evidence type="ECO:0000256" key="10">
    <source>
        <dbReference type="ARBA" id="ARBA00023270"/>
    </source>
</evidence>
<dbReference type="NCBIfam" id="TIGR03330">
    <property type="entry name" value="SAM_DCase_Bsu"/>
    <property type="match status" value="1"/>
</dbReference>
<dbReference type="PANTHER" id="PTHR33866:SF2">
    <property type="entry name" value="S-ADENOSYLMETHIONINE DECARBOXYLASE PROENZYME"/>
    <property type="match status" value="1"/>
</dbReference>
<evidence type="ECO:0000313" key="16">
    <source>
        <dbReference type="EMBL" id="ALM75501.1"/>
    </source>
</evidence>
<evidence type="ECO:0000256" key="2">
    <source>
        <dbReference type="ARBA" id="ARBA00011601"/>
    </source>
</evidence>
<feature type="active site" description="Proton acceptor; for processing activity" evidence="15">
    <location>
        <position position="74"/>
    </location>
</feature>
<dbReference type="GO" id="GO:0004014">
    <property type="term" value="F:adenosylmethionine decarboxylase activity"/>
    <property type="evidence" value="ECO:0007669"/>
    <property type="project" value="UniProtKB-UniRule"/>
</dbReference>
<evidence type="ECO:0000256" key="13">
    <source>
        <dbReference type="ARBA" id="ARBA00056215"/>
    </source>
</evidence>
<keyword evidence="7 15" id="KW-0620">Polyamine biosynthesis</keyword>
<dbReference type="Pfam" id="PF02675">
    <property type="entry name" value="AdoMet_dc"/>
    <property type="match status" value="1"/>
</dbReference>
<keyword evidence="5 15" id="KW-0068">Autocatalytic cleavage</keyword>
<comment type="function">
    <text evidence="13 15">Catalyzes the decarboxylation of S-adenosylmethionine to S-adenosylmethioninamine (dcAdoMet), the propylamine donor required for the synthesis of the polyamines spermine and spermidine from the diamine putrescine.</text>
</comment>
<feature type="chain" id="PRO_5023312975" description="S-adenosylmethionine decarboxylase alpha chain" evidence="15">
    <location>
        <begin position="69"/>
        <end position="124"/>
    </location>
</feature>
<keyword evidence="6 15" id="KW-0745">Spermidine biosynthesis</keyword>
<keyword evidence="4 15" id="KW-0210">Decarboxylase</keyword>
<dbReference type="InterPro" id="IPR017716">
    <property type="entry name" value="S-AdoMet_deCOase_pro-enz"/>
</dbReference>
<dbReference type="RefSeq" id="WP_013467617.1">
    <property type="nucleotide sequence ID" value="NZ_CP013050.1"/>
</dbReference>
<feature type="active site" description="Proton donor; for catalytic activity" evidence="15">
    <location>
        <position position="89"/>
    </location>
</feature>
<keyword evidence="3 15" id="KW-0949">S-adenosyl-L-methionine</keyword>
<keyword evidence="11 15" id="KW-0670">Pyruvate</keyword>
<evidence type="ECO:0000256" key="1">
    <source>
        <dbReference type="ARBA" id="ARBA00004911"/>
    </source>
</evidence>
<evidence type="ECO:0000256" key="8">
    <source>
        <dbReference type="ARBA" id="ARBA00023145"/>
    </source>
</evidence>
<protein>
    <recommendedName>
        <fullName evidence="15">S-adenosylmethionine decarboxylase proenzyme</fullName>
        <shortName evidence="15">AdoMetDC</shortName>
        <shortName evidence="15">SAMDC</shortName>
        <ecNumber evidence="15">4.1.1.50</ecNumber>
    </recommendedName>
    <component>
        <recommendedName>
            <fullName evidence="15">S-adenosylmethionine decarboxylase beta chain</fullName>
        </recommendedName>
    </component>
    <component>
        <recommendedName>
            <fullName evidence="15">S-adenosylmethionine decarboxylase alpha chain</fullName>
        </recommendedName>
    </component>
</protein>
<dbReference type="PANTHER" id="PTHR33866">
    <property type="entry name" value="S-ADENOSYLMETHIONINE DECARBOXYLASE PROENZYME"/>
    <property type="match status" value="1"/>
</dbReference>
<gene>
    <name evidence="15" type="primary">speH</name>
    <name evidence="16" type="ORF">TBCH5v1_1588</name>
</gene>
<dbReference type="FunFam" id="3.30.360.110:FF:000001">
    <property type="entry name" value="S-adenosylmethionine decarboxylase proenzyme"/>
    <property type="match status" value="1"/>
</dbReference>
<evidence type="ECO:0000256" key="9">
    <source>
        <dbReference type="ARBA" id="ARBA00023239"/>
    </source>
</evidence>
<dbReference type="STRING" id="55802.TBCH5v1_1588"/>
<dbReference type="UniPathway" id="UPA00331">
    <property type="reaction ID" value="UER00451"/>
</dbReference>
<dbReference type="EMBL" id="CP013050">
    <property type="protein sequence ID" value="ALM75501.1"/>
    <property type="molecule type" value="Genomic_DNA"/>
</dbReference>
<evidence type="ECO:0000256" key="6">
    <source>
        <dbReference type="ARBA" id="ARBA00023066"/>
    </source>
</evidence>
<dbReference type="GeneID" id="87252646"/>
<comment type="similarity">
    <text evidence="14 15">Belongs to the prokaryotic AdoMetDC family. Type 1 subfamily.</text>
</comment>
<dbReference type="InterPro" id="IPR042286">
    <property type="entry name" value="AdoMetDC_C"/>
</dbReference>
<proteinExistence type="inferred from homology"/>
<name>A0A0S1XCI3_THEBA</name>
<evidence type="ECO:0000256" key="11">
    <source>
        <dbReference type="ARBA" id="ARBA00023317"/>
    </source>
</evidence>
<comment type="cofactor">
    <cofactor evidence="15">
        <name>pyruvate</name>
        <dbReference type="ChEBI" id="CHEBI:15361"/>
    </cofactor>
    <text evidence="15">Binds 1 pyruvoyl group covalently per subunit.</text>
</comment>
<keyword evidence="8 15" id="KW-0865">Zymogen</keyword>
<dbReference type="InterPro" id="IPR003826">
    <property type="entry name" value="AdoMetDC_fam_prok"/>
</dbReference>
<feature type="modified residue" description="Pyruvic acid (Ser); by autocatalysis" evidence="15">
    <location>
        <position position="69"/>
    </location>
</feature>
<dbReference type="Gene3D" id="3.30.160.750">
    <property type="match status" value="1"/>
</dbReference>
<evidence type="ECO:0000313" key="17">
    <source>
        <dbReference type="Proteomes" id="UP000066042"/>
    </source>
</evidence>
<dbReference type="GO" id="GO:0008295">
    <property type="term" value="P:spermidine biosynthetic process"/>
    <property type="evidence" value="ECO:0007669"/>
    <property type="project" value="UniProtKB-UniRule"/>
</dbReference>
<keyword evidence="9 15" id="KW-0456">Lyase</keyword>
<evidence type="ECO:0000256" key="5">
    <source>
        <dbReference type="ARBA" id="ARBA00022813"/>
    </source>
</evidence>
<comment type="catalytic activity">
    <reaction evidence="12 15">
        <text>S-adenosyl-L-methionine + H(+) = S-adenosyl 3-(methylsulfanyl)propylamine + CO2</text>
        <dbReference type="Rhea" id="RHEA:15981"/>
        <dbReference type="ChEBI" id="CHEBI:15378"/>
        <dbReference type="ChEBI" id="CHEBI:16526"/>
        <dbReference type="ChEBI" id="CHEBI:57443"/>
        <dbReference type="ChEBI" id="CHEBI:59789"/>
        <dbReference type="EC" id="4.1.1.50"/>
    </reaction>
</comment>
<organism evidence="16 17">
    <name type="scientific">Thermococcus barophilus</name>
    <dbReference type="NCBI Taxonomy" id="55802"/>
    <lineage>
        <taxon>Archaea</taxon>
        <taxon>Methanobacteriati</taxon>
        <taxon>Methanobacteriota</taxon>
        <taxon>Thermococci</taxon>
        <taxon>Thermococcales</taxon>
        <taxon>Thermococcaceae</taxon>
        <taxon>Thermococcus</taxon>
    </lineage>
</organism>
<keyword evidence="10 15" id="KW-0704">Schiff base</keyword>
<dbReference type="Proteomes" id="UP000066042">
    <property type="component" value="Chromosome"/>
</dbReference>
<evidence type="ECO:0000256" key="4">
    <source>
        <dbReference type="ARBA" id="ARBA00022793"/>
    </source>
</evidence>
<sequence length="124" mass="13916">MTQVTVDNPIGMHVVLDLYECDPQILDDIERIEEILTKAAEIANATIIDKRFHKFSPQGVSGVVVVSESHIAIHTWPEHGYAAVDVYTCGDHTMPLKASEYIIRALKCKRPTIVKLDRGLLFED</sequence>
<evidence type="ECO:0000256" key="12">
    <source>
        <dbReference type="ARBA" id="ARBA00048112"/>
    </source>
</evidence>
<dbReference type="InterPro" id="IPR016067">
    <property type="entry name" value="S-AdoMet_deCO2ase_core"/>
</dbReference>
<feature type="site" description="Cleavage (non-hydrolytic); by autolysis" evidence="15">
    <location>
        <begin position="68"/>
        <end position="69"/>
    </location>
</feature>
<dbReference type="AlphaFoldDB" id="A0A0S1XCI3"/>
<comment type="PTM">
    <text evidence="15">Is synthesized initially as an inactive proenzyme. Formation of the active enzyme involves a self-maturation process in which the active site pyruvoyl group is generated from an internal serine residue via an autocatalytic post-translational modification. Two non-identical subunits are generated from the proenzyme in this reaction, and the pyruvate is formed at the N-terminus of the alpha chain, which is derived from the carboxyl end of the proenzyme. The post-translation cleavage follows an unusual pathway, termed non-hydrolytic serinolysis, in which the side chain hydroxyl group of the serine supplies its oxygen atom to form the C-terminus of the beta chain, while the remainder of the serine residue undergoes an oxidative deamination to produce ammonia and the pyruvoyl group blocking the N-terminus of the alpha chain.</text>
</comment>
<reference evidence="16 17" key="1">
    <citation type="journal article" date="2016" name="Genome Announc.">
        <title>Complete genome sequence of the hyperthermophilic and piezophilic archaeon Thermococcus barophilus Ch5, capable of growth at the expense of hydrogenogenesis from carbon monoxide and formate.</title>
        <authorList>
            <person name="Oger P."/>
            <person name="Sokolova T.G."/>
            <person name="Kozhevnikova D.A."/>
            <person name="Taranov E.A."/>
            <person name="Vannier P."/>
            <person name="Lee H.S."/>
            <person name="Kwon K.K."/>
            <person name="Kang S.G."/>
            <person name="Lee J.H."/>
            <person name="Bonch-Osmolovskaya E.A."/>
            <person name="Lebedinsky A.V."/>
        </authorList>
    </citation>
    <scope>NUCLEOTIDE SEQUENCE [LARGE SCALE GENOMIC DNA]</scope>
    <source>
        <strain evidence="17">Ch5</strain>
    </source>
</reference>
<evidence type="ECO:0000256" key="7">
    <source>
        <dbReference type="ARBA" id="ARBA00023115"/>
    </source>
</evidence>
<dbReference type="Gene3D" id="3.30.360.110">
    <property type="entry name" value="S-adenosylmethionine decarboxylase domain"/>
    <property type="match status" value="1"/>
</dbReference>
<evidence type="ECO:0000256" key="3">
    <source>
        <dbReference type="ARBA" id="ARBA00022691"/>
    </source>
</evidence>
<comment type="subunit">
    <text evidence="2 15">Heterotetramer of two alpha and two beta chains arranged as a dimer of alpha/beta heterodimers.</text>
</comment>